<dbReference type="PANTHER" id="PTHR43280:SF2">
    <property type="entry name" value="HTH-TYPE TRANSCRIPTIONAL REGULATOR EXSA"/>
    <property type="match status" value="1"/>
</dbReference>
<dbReference type="GO" id="GO:0043565">
    <property type="term" value="F:sequence-specific DNA binding"/>
    <property type="evidence" value="ECO:0007669"/>
    <property type="project" value="InterPro"/>
</dbReference>
<keyword evidence="5" id="KW-1185">Reference proteome</keyword>
<dbReference type="SUPFAM" id="SSF51215">
    <property type="entry name" value="Regulatory protein AraC"/>
    <property type="match status" value="1"/>
</dbReference>
<evidence type="ECO:0000313" key="5">
    <source>
        <dbReference type="Proteomes" id="UP000281028"/>
    </source>
</evidence>
<evidence type="ECO:0000256" key="1">
    <source>
        <dbReference type="ARBA" id="ARBA00023015"/>
    </source>
</evidence>
<evidence type="ECO:0000313" key="4">
    <source>
        <dbReference type="EMBL" id="NSL90695.1"/>
    </source>
</evidence>
<evidence type="ECO:0000256" key="3">
    <source>
        <dbReference type="ARBA" id="ARBA00023163"/>
    </source>
</evidence>
<name>A0A433WHB2_9BACT</name>
<organism evidence="4 5">
    <name type="scientific">Chitinophaga solisilvae</name>
    <dbReference type="NCBI Taxonomy" id="1233460"/>
    <lineage>
        <taxon>Bacteria</taxon>
        <taxon>Pseudomonadati</taxon>
        <taxon>Bacteroidota</taxon>
        <taxon>Chitinophagia</taxon>
        <taxon>Chitinophagales</taxon>
        <taxon>Chitinophagaceae</taxon>
        <taxon>Chitinophaga</taxon>
    </lineage>
</organism>
<dbReference type="InterPro" id="IPR037923">
    <property type="entry name" value="HTH-like"/>
</dbReference>
<sequence>MQTENLFQPFAIEFKTTDDCPVKPHKHTFFELVYILDGKGIHHINQNKFPYEPGNLFLLMPMDMHHFNVTTTTSFLFIRFNNVYLNAQKSSDKGQLGEWIQKLEYIFQNSSHPEGCILRNPLDRPLTKAVLDAIMLELKNEQTLHQELLQQLVNTLITIVARNISLIVRDTMPAATQQHMSMEMLHYIHRYIYEPEKLKAEAMAAHFNISLNYISEYFKKHTNETLQQYIINYKLSLVTVRLAHSDMRLNEIAWELGFTDESHLTKTFKKYKGMSPAAYRKNLPAIAS</sequence>
<keyword evidence="1" id="KW-0805">Transcription regulation</keyword>
<dbReference type="InterPro" id="IPR003313">
    <property type="entry name" value="AraC-bd"/>
</dbReference>
<keyword evidence="2" id="KW-0238">DNA-binding</keyword>
<dbReference type="EMBL" id="RIAR02000001">
    <property type="protein sequence ID" value="NSL90695.1"/>
    <property type="molecule type" value="Genomic_DNA"/>
</dbReference>
<evidence type="ECO:0000256" key="2">
    <source>
        <dbReference type="ARBA" id="ARBA00023125"/>
    </source>
</evidence>
<proteinExistence type="predicted"/>
<dbReference type="PROSITE" id="PS01124">
    <property type="entry name" value="HTH_ARAC_FAMILY_2"/>
    <property type="match status" value="1"/>
</dbReference>
<dbReference type="Gene3D" id="1.10.10.60">
    <property type="entry name" value="Homeodomain-like"/>
    <property type="match status" value="2"/>
</dbReference>
<dbReference type="Proteomes" id="UP000281028">
    <property type="component" value="Unassembled WGS sequence"/>
</dbReference>
<dbReference type="SUPFAM" id="SSF46689">
    <property type="entry name" value="Homeodomain-like"/>
    <property type="match status" value="1"/>
</dbReference>
<gene>
    <name evidence="4" type="ORF">ECE50_027985</name>
</gene>
<dbReference type="PANTHER" id="PTHR43280">
    <property type="entry name" value="ARAC-FAMILY TRANSCRIPTIONAL REGULATOR"/>
    <property type="match status" value="1"/>
</dbReference>
<comment type="caution">
    <text evidence="4">The sequence shown here is derived from an EMBL/GenBank/DDBJ whole genome shotgun (WGS) entry which is preliminary data.</text>
</comment>
<dbReference type="Gene3D" id="2.60.120.10">
    <property type="entry name" value="Jelly Rolls"/>
    <property type="match status" value="1"/>
</dbReference>
<keyword evidence="3" id="KW-0804">Transcription</keyword>
<dbReference type="PROSITE" id="PS00041">
    <property type="entry name" value="HTH_ARAC_FAMILY_1"/>
    <property type="match status" value="1"/>
</dbReference>
<dbReference type="InterPro" id="IPR018060">
    <property type="entry name" value="HTH_AraC"/>
</dbReference>
<protein>
    <submittedName>
        <fullName evidence="4">AraC family transcriptional regulator</fullName>
    </submittedName>
</protein>
<dbReference type="InterPro" id="IPR014710">
    <property type="entry name" value="RmlC-like_jellyroll"/>
</dbReference>
<dbReference type="OrthoDB" id="636258at2"/>
<dbReference type="InterPro" id="IPR009057">
    <property type="entry name" value="Homeodomain-like_sf"/>
</dbReference>
<accession>A0A433WHB2</accession>
<dbReference type="SMART" id="SM00342">
    <property type="entry name" value="HTH_ARAC"/>
    <property type="match status" value="1"/>
</dbReference>
<dbReference type="Pfam" id="PF12833">
    <property type="entry name" value="HTH_18"/>
    <property type="match status" value="1"/>
</dbReference>
<reference evidence="4" key="1">
    <citation type="submission" date="2020-05" db="EMBL/GenBank/DDBJ databases">
        <title>Chitinophaga laudate sp. nov., isolated from a tropical peat swamp.</title>
        <authorList>
            <person name="Goh C.B.S."/>
            <person name="Lee M.S."/>
            <person name="Parimannan S."/>
            <person name="Pasbakhsh P."/>
            <person name="Yule C.M."/>
            <person name="Rajandas H."/>
            <person name="Loke S."/>
            <person name="Croft L."/>
            <person name="Tan J.B.L."/>
        </authorList>
    </citation>
    <scope>NUCLEOTIDE SEQUENCE</scope>
    <source>
        <strain evidence="4">Mgbs1</strain>
    </source>
</reference>
<dbReference type="GO" id="GO:0003700">
    <property type="term" value="F:DNA-binding transcription factor activity"/>
    <property type="evidence" value="ECO:0007669"/>
    <property type="project" value="InterPro"/>
</dbReference>
<dbReference type="AlphaFoldDB" id="A0A433WHB2"/>
<dbReference type="Pfam" id="PF02311">
    <property type="entry name" value="AraC_binding"/>
    <property type="match status" value="1"/>
</dbReference>
<dbReference type="InterPro" id="IPR018062">
    <property type="entry name" value="HTH_AraC-typ_CS"/>
</dbReference>